<feature type="domain" description="Phosphatidic acid phosphatase type 2/haloperoxidase" evidence="2">
    <location>
        <begin position="61"/>
        <end position="175"/>
    </location>
</feature>
<evidence type="ECO:0000313" key="3">
    <source>
        <dbReference type="EMBL" id="MFD2567936.1"/>
    </source>
</evidence>
<accession>A0ABW5LVW8</accession>
<keyword evidence="4" id="KW-1185">Reference proteome</keyword>
<feature type="transmembrane region" description="Helical" evidence="1">
    <location>
        <begin position="160"/>
        <end position="177"/>
    </location>
</feature>
<dbReference type="SMART" id="SM00014">
    <property type="entry name" value="acidPPc"/>
    <property type="match status" value="1"/>
</dbReference>
<dbReference type="InterPro" id="IPR036938">
    <property type="entry name" value="PAP2/HPO_sf"/>
</dbReference>
<gene>
    <name evidence="3" type="ORF">ACFSRZ_11170</name>
</gene>
<dbReference type="Gene3D" id="1.20.144.10">
    <property type="entry name" value="Phosphatidic acid phosphatase type 2/haloperoxidase"/>
    <property type="match status" value="2"/>
</dbReference>
<keyword evidence="1" id="KW-1133">Transmembrane helix</keyword>
<comment type="caution">
    <text evidence="3">The sequence shown here is derived from an EMBL/GenBank/DDBJ whole genome shotgun (WGS) entry which is preliminary data.</text>
</comment>
<evidence type="ECO:0000259" key="2">
    <source>
        <dbReference type="SMART" id="SM00014"/>
    </source>
</evidence>
<keyword evidence="1" id="KW-0812">Transmembrane</keyword>
<dbReference type="Proteomes" id="UP001597508">
    <property type="component" value="Unassembled WGS sequence"/>
</dbReference>
<name>A0ABW5LVW8_9FLAO</name>
<protein>
    <submittedName>
        <fullName evidence="3">Phosphatase PAP2 family protein</fullName>
    </submittedName>
</protein>
<keyword evidence="1" id="KW-0472">Membrane</keyword>
<proteinExistence type="predicted"/>
<dbReference type="RefSeq" id="WP_379666641.1">
    <property type="nucleotide sequence ID" value="NZ_JBHULH010000004.1"/>
</dbReference>
<evidence type="ECO:0000256" key="1">
    <source>
        <dbReference type="SAM" id="Phobius"/>
    </source>
</evidence>
<dbReference type="SUPFAM" id="SSF48317">
    <property type="entry name" value="Acid phosphatase/Vanadium-dependent haloperoxidase"/>
    <property type="match status" value="1"/>
</dbReference>
<dbReference type="EMBL" id="JBHULH010000004">
    <property type="protein sequence ID" value="MFD2567936.1"/>
    <property type="molecule type" value="Genomic_DNA"/>
</dbReference>
<feature type="transmembrane region" description="Helical" evidence="1">
    <location>
        <begin position="107"/>
        <end position="128"/>
    </location>
</feature>
<organism evidence="3 4">
    <name type="scientific">Pseudotenacibaculum haliotis</name>
    <dbReference type="NCBI Taxonomy" id="1862138"/>
    <lineage>
        <taxon>Bacteria</taxon>
        <taxon>Pseudomonadati</taxon>
        <taxon>Bacteroidota</taxon>
        <taxon>Flavobacteriia</taxon>
        <taxon>Flavobacteriales</taxon>
        <taxon>Flavobacteriaceae</taxon>
        <taxon>Pseudotenacibaculum</taxon>
    </lineage>
</organism>
<evidence type="ECO:0000313" key="4">
    <source>
        <dbReference type="Proteomes" id="UP001597508"/>
    </source>
</evidence>
<feature type="transmembrane region" description="Helical" evidence="1">
    <location>
        <begin position="27"/>
        <end position="49"/>
    </location>
</feature>
<dbReference type="PANTHER" id="PTHR14969">
    <property type="entry name" value="SPHINGOSINE-1-PHOSPHATE PHOSPHOHYDROLASE"/>
    <property type="match status" value="1"/>
</dbReference>
<sequence length="188" mass="22184">MLETLLQKDQELLIFLNNLGSEQWDGFWLAVTNQFHWSPLFALILFLIFKKFGWKNGLLMMLFLAALVAFSDQFTNFIKHSFERIRPCNTEGLVDKLRSFTYKPGGYSYYSGHAALSTTVTTFIILLLRKHYKYIYLMILFPLFFGYSRIYLGVHYPLDVFSGYLAGFLWGNIFYLIQKRLRITTRFS</sequence>
<reference evidence="4" key="1">
    <citation type="journal article" date="2019" name="Int. J. Syst. Evol. Microbiol.">
        <title>The Global Catalogue of Microorganisms (GCM) 10K type strain sequencing project: providing services to taxonomists for standard genome sequencing and annotation.</title>
        <authorList>
            <consortium name="The Broad Institute Genomics Platform"/>
            <consortium name="The Broad Institute Genome Sequencing Center for Infectious Disease"/>
            <person name="Wu L."/>
            <person name="Ma J."/>
        </authorList>
    </citation>
    <scope>NUCLEOTIDE SEQUENCE [LARGE SCALE GENOMIC DNA]</scope>
    <source>
        <strain evidence="4">KCTC 52127</strain>
    </source>
</reference>
<dbReference type="InterPro" id="IPR000326">
    <property type="entry name" value="PAP2/HPO"/>
</dbReference>
<feature type="transmembrane region" description="Helical" evidence="1">
    <location>
        <begin position="56"/>
        <end position="74"/>
    </location>
</feature>
<dbReference type="Pfam" id="PF01569">
    <property type="entry name" value="PAP2"/>
    <property type="match status" value="1"/>
</dbReference>
<dbReference type="PANTHER" id="PTHR14969:SF13">
    <property type="entry name" value="AT30094P"/>
    <property type="match status" value="1"/>
</dbReference>
<feature type="transmembrane region" description="Helical" evidence="1">
    <location>
        <begin position="135"/>
        <end position="154"/>
    </location>
</feature>